<organism evidence="5 6">
    <name type="scientific">Ruficoccus amylovorans</name>
    <dbReference type="NCBI Taxonomy" id="1804625"/>
    <lineage>
        <taxon>Bacteria</taxon>
        <taxon>Pseudomonadati</taxon>
        <taxon>Verrucomicrobiota</taxon>
        <taxon>Opitutia</taxon>
        <taxon>Puniceicoccales</taxon>
        <taxon>Cerasicoccaceae</taxon>
        <taxon>Ruficoccus</taxon>
    </lineage>
</organism>
<evidence type="ECO:0000256" key="4">
    <source>
        <dbReference type="PIRSR" id="PIRSR001365-1"/>
    </source>
</evidence>
<dbReference type="PANTHER" id="PTHR12128:SF66">
    <property type="entry name" value="4-HYDROXY-2-OXOGLUTARATE ALDOLASE, MITOCHONDRIAL"/>
    <property type="match status" value="1"/>
</dbReference>
<feature type="active site" description="Schiff-base intermediate with substrate" evidence="4">
    <location>
        <position position="163"/>
    </location>
</feature>
<dbReference type="PANTHER" id="PTHR12128">
    <property type="entry name" value="DIHYDRODIPICOLINATE SYNTHASE"/>
    <property type="match status" value="1"/>
</dbReference>
<dbReference type="InterPro" id="IPR002220">
    <property type="entry name" value="DapA-like"/>
</dbReference>
<dbReference type="Gene3D" id="3.20.20.70">
    <property type="entry name" value="Aldolase class I"/>
    <property type="match status" value="1"/>
</dbReference>
<gene>
    <name evidence="5" type="ORF">H5P28_17875</name>
</gene>
<evidence type="ECO:0000313" key="6">
    <source>
        <dbReference type="Proteomes" id="UP000546464"/>
    </source>
</evidence>
<comment type="caution">
    <text evidence="5">The sequence shown here is derived from an EMBL/GenBank/DDBJ whole genome shotgun (WGS) entry which is preliminary data.</text>
</comment>
<dbReference type="Pfam" id="PF00701">
    <property type="entry name" value="DHDPS"/>
    <property type="match status" value="1"/>
</dbReference>
<evidence type="ECO:0000256" key="3">
    <source>
        <dbReference type="PIRNR" id="PIRNR001365"/>
    </source>
</evidence>
<dbReference type="CDD" id="cd00408">
    <property type="entry name" value="DHDPS-like"/>
    <property type="match status" value="1"/>
</dbReference>
<sequence>MLTPFTPDDTIDWPAFDELVDWYVSAGASGLFSVCLSSELYHLSAEEKEALAKRALARVSGRVPVIAAGPMGPDLNDMAEQTRRMADTGVAAVILLTNQFYCEAPDEPDGSDSDWRDAVSRFLELVPDNIPLGIYECPRPFPCNLSAGTLGWLAGTGRFVMTKDTCCDSGVIAEKLRSTANTPLSFYNADGVTLLDSLRRGGAGYSGIAGNYFLSLFSWLCRHHAEQPALAEELSAFIQAENRLVHVQYPQSAKHYLGLAGLRLTPHTRVSSFDFSASQLEDLRSLRGRIIDWECRLGLCPSTTAAR</sequence>
<dbReference type="SMART" id="SM01130">
    <property type="entry name" value="DHDPS"/>
    <property type="match status" value="1"/>
</dbReference>
<proteinExistence type="inferred from homology"/>
<evidence type="ECO:0000313" key="5">
    <source>
        <dbReference type="EMBL" id="MBC2596140.1"/>
    </source>
</evidence>
<evidence type="ECO:0000256" key="2">
    <source>
        <dbReference type="ARBA" id="ARBA00023239"/>
    </source>
</evidence>
<dbReference type="InterPro" id="IPR013785">
    <property type="entry name" value="Aldolase_TIM"/>
</dbReference>
<keyword evidence="6" id="KW-1185">Reference proteome</keyword>
<reference evidence="5 6" key="1">
    <citation type="submission" date="2020-07" db="EMBL/GenBank/DDBJ databases">
        <authorList>
            <person name="Feng X."/>
        </authorList>
    </citation>
    <scope>NUCLEOTIDE SEQUENCE [LARGE SCALE GENOMIC DNA]</scope>
    <source>
        <strain evidence="5 6">JCM31066</strain>
    </source>
</reference>
<evidence type="ECO:0000256" key="1">
    <source>
        <dbReference type="ARBA" id="ARBA00007592"/>
    </source>
</evidence>
<dbReference type="GO" id="GO:0008840">
    <property type="term" value="F:4-hydroxy-tetrahydrodipicolinate synthase activity"/>
    <property type="evidence" value="ECO:0007669"/>
    <property type="project" value="TreeGrafter"/>
</dbReference>
<keyword evidence="2 3" id="KW-0456">Lyase</keyword>
<accession>A0A842HJ28</accession>
<dbReference type="AlphaFoldDB" id="A0A842HJ28"/>
<comment type="similarity">
    <text evidence="1 3">Belongs to the DapA family.</text>
</comment>
<dbReference type="SUPFAM" id="SSF51569">
    <property type="entry name" value="Aldolase"/>
    <property type="match status" value="1"/>
</dbReference>
<protein>
    <submittedName>
        <fullName evidence="5">Dihydrodipicolinate synthase family protein</fullName>
    </submittedName>
</protein>
<dbReference type="EMBL" id="JACHVB010000063">
    <property type="protein sequence ID" value="MBC2596140.1"/>
    <property type="molecule type" value="Genomic_DNA"/>
</dbReference>
<feature type="active site" description="Proton donor/acceptor" evidence="4">
    <location>
        <position position="135"/>
    </location>
</feature>
<dbReference type="Proteomes" id="UP000546464">
    <property type="component" value="Unassembled WGS sequence"/>
</dbReference>
<dbReference type="PIRSF" id="PIRSF001365">
    <property type="entry name" value="DHDPS"/>
    <property type="match status" value="1"/>
</dbReference>
<name>A0A842HJ28_9BACT</name>